<dbReference type="AlphaFoldDB" id="A0A2P2IRE1"/>
<name>A0A2P2IRE1_RHIMU</name>
<dbReference type="PROSITE" id="PS51257">
    <property type="entry name" value="PROKAR_LIPOPROTEIN"/>
    <property type="match status" value="1"/>
</dbReference>
<organism evidence="1">
    <name type="scientific">Rhizophora mucronata</name>
    <name type="common">Asiatic mangrove</name>
    <dbReference type="NCBI Taxonomy" id="61149"/>
    <lineage>
        <taxon>Eukaryota</taxon>
        <taxon>Viridiplantae</taxon>
        <taxon>Streptophyta</taxon>
        <taxon>Embryophyta</taxon>
        <taxon>Tracheophyta</taxon>
        <taxon>Spermatophyta</taxon>
        <taxon>Magnoliopsida</taxon>
        <taxon>eudicotyledons</taxon>
        <taxon>Gunneridae</taxon>
        <taxon>Pentapetalae</taxon>
        <taxon>rosids</taxon>
        <taxon>fabids</taxon>
        <taxon>Malpighiales</taxon>
        <taxon>Rhizophoraceae</taxon>
        <taxon>Rhizophora</taxon>
    </lineage>
</organism>
<evidence type="ECO:0000313" key="1">
    <source>
        <dbReference type="EMBL" id="MBW83785.1"/>
    </source>
</evidence>
<accession>A0A2P2IRE1</accession>
<proteinExistence type="predicted"/>
<sequence length="53" mass="5949">MNKLNKPFISFSQIGNWPVTFGCNSMMRFQSKELKESARTSIGSCASYFSTSC</sequence>
<protein>
    <submittedName>
        <fullName evidence="1">Uncharacterized protein</fullName>
    </submittedName>
</protein>
<reference evidence="1" key="1">
    <citation type="submission" date="2018-02" db="EMBL/GenBank/DDBJ databases">
        <title>Rhizophora mucronata_Transcriptome.</title>
        <authorList>
            <person name="Meera S.P."/>
            <person name="Sreeshan A."/>
            <person name="Augustine A."/>
        </authorList>
    </citation>
    <scope>NUCLEOTIDE SEQUENCE</scope>
    <source>
        <tissue evidence="1">Leaf</tissue>
    </source>
</reference>
<dbReference type="EMBL" id="GGEC01003302">
    <property type="protein sequence ID" value="MBW83785.1"/>
    <property type="molecule type" value="Transcribed_RNA"/>
</dbReference>